<protein>
    <submittedName>
        <fullName evidence="1">Uncharacterized protein</fullName>
    </submittedName>
</protein>
<accession>A0A1H6F2F5</accession>
<keyword evidence="2" id="KW-1185">Reference proteome</keyword>
<dbReference type="AlphaFoldDB" id="A0A1H6F2F5"/>
<gene>
    <name evidence="1" type="ORF">SAMN05444920_13459</name>
</gene>
<sequence>MHAAPGTGGVLVTLPATGRETALGPDDVAELRTRLTQVGGRVTVERVPYVESWIPS</sequence>
<name>A0A1H6F2F5_9ACTN</name>
<dbReference type="Proteomes" id="UP000236732">
    <property type="component" value="Unassembled WGS sequence"/>
</dbReference>
<dbReference type="EMBL" id="FNVT01000034">
    <property type="protein sequence ID" value="SEH03255.1"/>
    <property type="molecule type" value="Genomic_DNA"/>
</dbReference>
<reference evidence="1 2" key="1">
    <citation type="submission" date="2016-10" db="EMBL/GenBank/DDBJ databases">
        <authorList>
            <person name="de Groot N.N."/>
        </authorList>
    </citation>
    <scope>NUCLEOTIDE SEQUENCE [LARGE SCALE GENOMIC DNA]</scope>
    <source>
        <strain evidence="1 2">CGMCC 4.7037</strain>
    </source>
</reference>
<evidence type="ECO:0000313" key="2">
    <source>
        <dbReference type="Proteomes" id="UP000236732"/>
    </source>
</evidence>
<organism evidence="1 2">
    <name type="scientific">Nonomuraea solani</name>
    <dbReference type="NCBI Taxonomy" id="1144553"/>
    <lineage>
        <taxon>Bacteria</taxon>
        <taxon>Bacillati</taxon>
        <taxon>Actinomycetota</taxon>
        <taxon>Actinomycetes</taxon>
        <taxon>Streptosporangiales</taxon>
        <taxon>Streptosporangiaceae</taxon>
        <taxon>Nonomuraea</taxon>
    </lineage>
</organism>
<proteinExistence type="predicted"/>
<dbReference type="RefSeq" id="WP_160150755.1">
    <property type="nucleotide sequence ID" value="NZ_FNVT01000034.1"/>
</dbReference>
<evidence type="ECO:0000313" key="1">
    <source>
        <dbReference type="EMBL" id="SEH03255.1"/>
    </source>
</evidence>